<dbReference type="Gene3D" id="1.10.10.60">
    <property type="entry name" value="Homeodomain-like"/>
    <property type="match status" value="1"/>
</dbReference>
<gene>
    <name evidence="5" type="ORF">SAMN04488101_10850</name>
</gene>
<dbReference type="SUPFAM" id="SSF46689">
    <property type="entry name" value="Homeodomain-like"/>
    <property type="match status" value="1"/>
</dbReference>
<dbReference type="InterPro" id="IPR018060">
    <property type="entry name" value="HTH_AraC"/>
</dbReference>
<evidence type="ECO:0000256" key="2">
    <source>
        <dbReference type="ARBA" id="ARBA00023125"/>
    </source>
</evidence>
<evidence type="ECO:0000256" key="3">
    <source>
        <dbReference type="ARBA" id="ARBA00023163"/>
    </source>
</evidence>
<dbReference type="InterPro" id="IPR018062">
    <property type="entry name" value="HTH_AraC-typ_CS"/>
</dbReference>
<dbReference type="PANTHER" id="PTHR43280:SF28">
    <property type="entry name" value="HTH-TYPE TRANSCRIPTIONAL ACTIVATOR RHAS"/>
    <property type="match status" value="1"/>
</dbReference>
<organism evidence="5 6">
    <name type="scientific">Pedobacter nyackensis</name>
    <dbReference type="NCBI Taxonomy" id="475255"/>
    <lineage>
        <taxon>Bacteria</taxon>
        <taxon>Pseudomonadati</taxon>
        <taxon>Bacteroidota</taxon>
        <taxon>Sphingobacteriia</taxon>
        <taxon>Sphingobacteriales</taxon>
        <taxon>Sphingobacteriaceae</taxon>
        <taxon>Pedobacter</taxon>
    </lineage>
</organism>
<dbReference type="Pfam" id="PF12833">
    <property type="entry name" value="HTH_18"/>
    <property type="match status" value="1"/>
</dbReference>
<keyword evidence="6" id="KW-1185">Reference proteome</keyword>
<dbReference type="AlphaFoldDB" id="A0A1W2DT50"/>
<dbReference type="PROSITE" id="PS01124">
    <property type="entry name" value="HTH_ARAC_FAMILY_2"/>
    <property type="match status" value="1"/>
</dbReference>
<evidence type="ECO:0000313" key="5">
    <source>
        <dbReference type="EMBL" id="SMD00587.1"/>
    </source>
</evidence>
<proteinExistence type="predicted"/>
<dbReference type="SUPFAM" id="SSF55008">
    <property type="entry name" value="HMA, heavy metal-associated domain"/>
    <property type="match status" value="1"/>
</dbReference>
<dbReference type="InterPro" id="IPR036163">
    <property type="entry name" value="HMA_dom_sf"/>
</dbReference>
<feature type="domain" description="HTH araC/xylS-type" evidence="4">
    <location>
        <begin position="77"/>
        <end position="178"/>
    </location>
</feature>
<evidence type="ECO:0000256" key="1">
    <source>
        <dbReference type="ARBA" id="ARBA00023015"/>
    </source>
</evidence>
<evidence type="ECO:0000313" key="6">
    <source>
        <dbReference type="Proteomes" id="UP000192678"/>
    </source>
</evidence>
<evidence type="ECO:0000259" key="4">
    <source>
        <dbReference type="PROSITE" id="PS01124"/>
    </source>
</evidence>
<name>A0A1W2DT50_9SPHI</name>
<dbReference type="SMART" id="SM00342">
    <property type="entry name" value="HTH_ARAC"/>
    <property type="match status" value="1"/>
</dbReference>
<dbReference type="EMBL" id="FWYB01000008">
    <property type="protein sequence ID" value="SMD00587.1"/>
    <property type="molecule type" value="Genomic_DNA"/>
</dbReference>
<dbReference type="GO" id="GO:0046872">
    <property type="term" value="F:metal ion binding"/>
    <property type="evidence" value="ECO:0007669"/>
    <property type="project" value="InterPro"/>
</dbReference>
<dbReference type="GO" id="GO:0003700">
    <property type="term" value="F:DNA-binding transcription factor activity"/>
    <property type="evidence" value="ECO:0007669"/>
    <property type="project" value="InterPro"/>
</dbReference>
<accession>A0A1W2DT50</accession>
<keyword evidence="1" id="KW-0805">Transcription regulation</keyword>
<keyword evidence="3" id="KW-0804">Transcription</keyword>
<keyword evidence="2" id="KW-0238">DNA-binding</keyword>
<dbReference type="STRING" id="475255.SAMN04488101_10850"/>
<sequence>MRMILYVKNMVCDRCIMIVRQQLENFGLRVNEISLGKIEVEPSPDANQLQDIATAMQSLGFELIDKEKDQLVEQIKNQVVELVHYSDLTTIGQSLTQTIADRLNKDYAYLSRQFSEAEGLTIEKYIIQQKIEKVKELMEYGELNLNEIAFKMGYSSSAHLSTQFKTITGFTPSKYKSAQLNNRKPLDKVK</sequence>
<protein>
    <submittedName>
        <fullName evidence="5">Helix-turn-helix domain-containing protein</fullName>
    </submittedName>
</protein>
<dbReference type="PANTHER" id="PTHR43280">
    <property type="entry name" value="ARAC-FAMILY TRANSCRIPTIONAL REGULATOR"/>
    <property type="match status" value="1"/>
</dbReference>
<dbReference type="GO" id="GO:0043565">
    <property type="term" value="F:sequence-specific DNA binding"/>
    <property type="evidence" value="ECO:0007669"/>
    <property type="project" value="InterPro"/>
</dbReference>
<dbReference type="RefSeq" id="WP_235005332.1">
    <property type="nucleotide sequence ID" value="NZ_FWYB01000008.1"/>
</dbReference>
<dbReference type="InterPro" id="IPR009057">
    <property type="entry name" value="Homeodomain-like_sf"/>
</dbReference>
<dbReference type="PROSITE" id="PS00041">
    <property type="entry name" value="HTH_ARAC_FAMILY_1"/>
    <property type="match status" value="1"/>
</dbReference>
<dbReference type="Proteomes" id="UP000192678">
    <property type="component" value="Unassembled WGS sequence"/>
</dbReference>
<dbReference type="Gene3D" id="3.30.70.100">
    <property type="match status" value="1"/>
</dbReference>
<reference evidence="5 6" key="1">
    <citation type="submission" date="2017-04" db="EMBL/GenBank/DDBJ databases">
        <authorList>
            <person name="Afonso C.L."/>
            <person name="Miller P.J."/>
            <person name="Scott M.A."/>
            <person name="Spackman E."/>
            <person name="Goraichik I."/>
            <person name="Dimitrov K.M."/>
            <person name="Suarez D.L."/>
            <person name="Swayne D.E."/>
        </authorList>
    </citation>
    <scope>NUCLEOTIDE SEQUENCE [LARGE SCALE GENOMIC DNA]</scope>
    <source>
        <strain evidence="5 6">DSM 19625</strain>
    </source>
</reference>